<protein>
    <submittedName>
        <fullName evidence="1">Uncharacterized protein</fullName>
    </submittedName>
</protein>
<evidence type="ECO:0000313" key="1">
    <source>
        <dbReference type="EMBL" id="MBG6135542.1"/>
    </source>
</evidence>
<reference evidence="1" key="1">
    <citation type="submission" date="2020-11" db="EMBL/GenBank/DDBJ databases">
        <title>Sequencing the genomes of 1000 actinobacteria strains.</title>
        <authorList>
            <person name="Klenk H.-P."/>
        </authorList>
    </citation>
    <scope>NUCLEOTIDE SEQUENCE</scope>
    <source>
        <strain evidence="1">DSM 45356</strain>
    </source>
</reference>
<accession>A0A8J7KVP3</accession>
<sequence>MTITVKKVEALVATMCPVDGCGSGCRNPAICDS</sequence>
<dbReference type="AlphaFoldDB" id="A0A8J7KVP3"/>
<gene>
    <name evidence="1" type="ORF">IW245_001736</name>
</gene>
<dbReference type="EMBL" id="JADOUF010000001">
    <property type="protein sequence ID" value="MBG6135542.1"/>
    <property type="molecule type" value="Genomic_DNA"/>
</dbReference>
<organism evidence="1 2">
    <name type="scientific">Longispora fulva</name>
    <dbReference type="NCBI Taxonomy" id="619741"/>
    <lineage>
        <taxon>Bacteria</taxon>
        <taxon>Bacillati</taxon>
        <taxon>Actinomycetota</taxon>
        <taxon>Actinomycetes</taxon>
        <taxon>Micromonosporales</taxon>
        <taxon>Micromonosporaceae</taxon>
        <taxon>Longispora</taxon>
    </lineage>
</organism>
<comment type="caution">
    <text evidence="1">The sequence shown here is derived from an EMBL/GenBank/DDBJ whole genome shotgun (WGS) entry which is preliminary data.</text>
</comment>
<dbReference type="Proteomes" id="UP000622552">
    <property type="component" value="Unassembled WGS sequence"/>
</dbReference>
<name>A0A8J7KVP3_9ACTN</name>
<proteinExistence type="predicted"/>
<evidence type="ECO:0000313" key="2">
    <source>
        <dbReference type="Proteomes" id="UP000622552"/>
    </source>
</evidence>
<keyword evidence="2" id="KW-1185">Reference proteome</keyword>